<evidence type="ECO:0000256" key="1">
    <source>
        <dbReference type="SAM" id="MobiDB-lite"/>
    </source>
</evidence>
<dbReference type="Proteomes" id="UP000321793">
    <property type="component" value="Unassembled WGS sequence"/>
</dbReference>
<feature type="transmembrane region" description="Helical" evidence="2">
    <location>
        <begin position="35"/>
        <end position="54"/>
    </location>
</feature>
<gene>
    <name evidence="3" type="ORF">KLO01_06310</name>
</gene>
<keyword evidence="2" id="KW-0472">Membrane</keyword>
<organism evidence="3 4">
    <name type="scientific">Knoellia locipacati</name>
    <dbReference type="NCBI Taxonomy" id="882824"/>
    <lineage>
        <taxon>Bacteria</taxon>
        <taxon>Bacillati</taxon>
        <taxon>Actinomycetota</taxon>
        <taxon>Actinomycetes</taxon>
        <taxon>Micrococcales</taxon>
        <taxon>Intrasporangiaceae</taxon>
        <taxon>Knoellia</taxon>
    </lineage>
</organism>
<dbReference type="AlphaFoldDB" id="A0A512SXD8"/>
<dbReference type="EMBL" id="BKBA01000003">
    <property type="protein sequence ID" value="GEQ12584.1"/>
    <property type="molecule type" value="Genomic_DNA"/>
</dbReference>
<evidence type="ECO:0000256" key="2">
    <source>
        <dbReference type="SAM" id="Phobius"/>
    </source>
</evidence>
<reference evidence="3 4" key="1">
    <citation type="submission" date="2019-07" db="EMBL/GenBank/DDBJ databases">
        <title>Whole genome shotgun sequence of Knoellia locipacati NBRC 109775.</title>
        <authorList>
            <person name="Hosoyama A."/>
            <person name="Uohara A."/>
            <person name="Ohji S."/>
            <person name="Ichikawa N."/>
        </authorList>
    </citation>
    <scope>NUCLEOTIDE SEQUENCE [LARGE SCALE GENOMIC DNA]</scope>
    <source>
        <strain evidence="3 4">NBRC 109775</strain>
    </source>
</reference>
<feature type="region of interest" description="Disordered" evidence="1">
    <location>
        <begin position="1"/>
        <end position="30"/>
    </location>
</feature>
<proteinExistence type="predicted"/>
<evidence type="ECO:0000313" key="4">
    <source>
        <dbReference type="Proteomes" id="UP000321793"/>
    </source>
</evidence>
<comment type="caution">
    <text evidence="3">The sequence shown here is derived from an EMBL/GenBank/DDBJ whole genome shotgun (WGS) entry which is preliminary data.</text>
</comment>
<feature type="transmembrane region" description="Helical" evidence="2">
    <location>
        <begin position="128"/>
        <end position="150"/>
    </location>
</feature>
<name>A0A512SXD8_9MICO</name>
<keyword evidence="4" id="KW-1185">Reference proteome</keyword>
<feature type="transmembrane region" description="Helical" evidence="2">
    <location>
        <begin position="60"/>
        <end position="83"/>
    </location>
</feature>
<feature type="transmembrane region" description="Helical" evidence="2">
    <location>
        <begin position="95"/>
        <end position="116"/>
    </location>
</feature>
<keyword evidence="2" id="KW-1133">Transmembrane helix</keyword>
<evidence type="ECO:0000313" key="3">
    <source>
        <dbReference type="EMBL" id="GEQ12584.1"/>
    </source>
</evidence>
<accession>A0A512SXD8</accession>
<keyword evidence="2" id="KW-0812">Transmembrane</keyword>
<sequence length="214" mass="22334">MSVTQTPAPARSDLERGATSPTSTSDGARPFRLHGGMLTAGAVAWAVAIAAFGADPGQESVPLIGFALGSGFFQVGVLFLLRVLWRTRALGAGRLARFVLRAEVVALSLAIASTTVDALRLSDLTQPGWLMLDLCWPLSMLGMFLIGIRIAVAGRWTGASRYWPMVAESWAVVTVPALGIGGPSVARVVGAAHLLVGYAVLGRIVARKRAGGDV</sequence>
<dbReference type="OrthoDB" id="3473322at2"/>
<protein>
    <submittedName>
        <fullName evidence="3">Uncharacterized protein</fullName>
    </submittedName>
</protein>
<dbReference type="RefSeq" id="WP_147062083.1">
    <property type="nucleotide sequence ID" value="NZ_BAABDN010000001.1"/>
</dbReference>